<sequence>MNGGHTRTKVIHQQCASTLSPFFPFSFTQSYTASYFYRFSPLQPSSRFSPPSLLSLSPLLSFQRRSYKDNGGLPRTKSSTNEGHPPGTVRLNSFSLLSFCFIFCNHVRSMLLSYVSTFSSTLFFVSNAGDVGLP</sequence>
<proteinExistence type="predicted"/>
<organism evidence="1 2">
    <name type="scientific">Cuscuta epithymum</name>
    <dbReference type="NCBI Taxonomy" id="186058"/>
    <lineage>
        <taxon>Eukaryota</taxon>
        <taxon>Viridiplantae</taxon>
        <taxon>Streptophyta</taxon>
        <taxon>Embryophyta</taxon>
        <taxon>Tracheophyta</taxon>
        <taxon>Spermatophyta</taxon>
        <taxon>Magnoliopsida</taxon>
        <taxon>eudicotyledons</taxon>
        <taxon>Gunneridae</taxon>
        <taxon>Pentapetalae</taxon>
        <taxon>asterids</taxon>
        <taxon>lamiids</taxon>
        <taxon>Solanales</taxon>
        <taxon>Convolvulaceae</taxon>
        <taxon>Cuscuteae</taxon>
        <taxon>Cuscuta</taxon>
        <taxon>Cuscuta subgen. Cuscuta</taxon>
    </lineage>
</organism>
<accession>A0AAV0E008</accession>
<evidence type="ECO:0000313" key="2">
    <source>
        <dbReference type="Proteomes" id="UP001152523"/>
    </source>
</evidence>
<keyword evidence="2" id="KW-1185">Reference proteome</keyword>
<name>A0AAV0E008_9ASTE</name>
<evidence type="ECO:0008006" key="3">
    <source>
        <dbReference type="Google" id="ProtNLM"/>
    </source>
</evidence>
<dbReference type="Proteomes" id="UP001152523">
    <property type="component" value="Unassembled WGS sequence"/>
</dbReference>
<dbReference type="EMBL" id="CAMAPF010000207">
    <property type="protein sequence ID" value="CAH9113411.1"/>
    <property type="molecule type" value="Genomic_DNA"/>
</dbReference>
<dbReference type="AlphaFoldDB" id="A0AAV0E008"/>
<evidence type="ECO:0000313" key="1">
    <source>
        <dbReference type="EMBL" id="CAH9113411.1"/>
    </source>
</evidence>
<reference evidence="1" key="1">
    <citation type="submission" date="2022-07" db="EMBL/GenBank/DDBJ databases">
        <authorList>
            <person name="Macas J."/>
            <person name="Novak P."/>
            <person name="Neumann P."/>
        </authorList>
    </citation>
    <scope>NUCLEOTIDE SEQUENCE</scope>
</reference>
<comment type="caution">
    <text evidence="1">The sequence shown here is derived from an EMBL/GenBank/DDBJ whole genome shotgun (WGS) entry which is preliminary data.</text>
</comment>
<gene>
    <name evidence="1" type="ORF">CEPIT_LOCUS20281</name>
</gene>
<protein>
    <recommendedName>
        <fullName evidence="3">Transmembrane protein</fullName>
    </recommendedName>
</protein>